<keyword evidence="1" id="KW-0472">Membrane</keyword>
<dbReference type="Pfam" id="PF10027">
    <property type="entry name" value="DUF2269"/>
    <property type="match status" value="1"/>
</dbReference>
<gene>
    <name evidence="2" type="ORF">SAMN05444004_1265</name>
</gene>
<reference evidence="3" key="1">
    <citation type="submission" date="2016-10" db="EMBL/GenBank/DDBJ databases">
        <authorList>
            <person name="Varghese N."/>
            <person name="Submissions S."/>
        </authorList>
    </citation>
    <scope>NUCLEOTIDE SEQUENCE [LARGE SCALE GENOMIC DNA]</scope>
    <source>
        <strain evidence="3">DSM 100420</strain>
    </source>
</reference>
<evidence type="ECO:0000256" key="1">
    <source>
        <dbReference type="SAM" id="Phobius"/>
    </source>
</evidence>
<dbReference type="EMBL" id="FNPX01000026">
    <property type="protein sequence ID" value="SDZ58821.1"/>
    <property type="molecule type" value="Genomic_DNA"/>
</dbReference>
<protein>
    <submittedName>
        <fullName evidence="2">Predicted integral membrane protein</fullName>
    </submittedName>
</protein>
<accession>A0A1H3U9Q1</accession>
<dbReference type="Proteomes" id="UP000198914">
    <property type="component" value="Unassembled WGS sequence"/>
</dbReference>
<dbReference type="InterPro" id="IPR018729">
    <property type="entry name" value="DUF2269_transmembrane"/>
</dbReference>
<dbReference type="OrthoDB" id="9786302at2"/>
<keyword evidence="3" id="KW-1185">Reference proteome</keyword>
<evidence type="ECO:0000313" key="2">
    <source>
        <dbReference type="EMBL" id="SDZ58821.1"/>
    </source>
</evidence>
<evidence type="ECO:0000313" key="3">
    <source>
        <dbReference type="Proteomes" id="UP000198914"/>
    </source>
</evidence>
<sequence>MLYDKVFTETTAIIQPIARFLLARIVGWPVSEGWVALSVLLYGFVGIFWLAVVWMQMRMRNLARAALEAGPALSKAYHGLYCWWFAFGFPAFVAVIAIVWLMLTVPNILRQSSLRP</sequence>
<keyword evidence="1" id="KW-1133">Transmembrane helix</keyword>
<name>A0A1H3U9Q1_9RHOB</name>
<proteinExistence type="predicted"/>
<feature type="transmembrane region" description="Helical" evidence="1">
    <location>
        <begin position="34"/>
        <end position="54"/>
    </location>
</feature>
<keyword evidence="1" id="KW-0812">Transmembrane</keyword>
<dbReference type="AlphaFoldDB" id="A0A1H3U9Q1"/>
<organism evidence="2 3">
    <name type="scientific">Jannaschia faecimaris</name>
    <dbReference type="NCBI Taxonomy" id="1244108"/>
    <lineage>
        <taxon>Bacteria</taxon>
        <taxon>Pseudomonadati</taxon>
        <taxon>Pseudomonadota</taxon>
        <taxon>Alphaproteobacteria</taxon>
        <taxon>Rhodobacterales</taxon>
        <taxon>Roseobacteraceae</taxon>
        <taxon>Jannaschia</taxon>
    </lineage>
</organism>
<feature type="transmembrane region" description="Helical" evidence="1">
    <location>
        <begin position="81"/>
        <end position="103"/>
    </location>
</feature>